<evidence type="ECO:0000256" key="3">
    <source>
        <dbReference type="ARBA" id="ARBA00022691"/>
    </source>
</evidence>
<dbReference type="GO" id="GO:0032259">
    <property type="term" value="P:methylation"/>
    <property type="evidence" value="ECO:0007669"/>
    <property type="project" value="UniProtKB-KW"/>
</dbReference>
<reference evidence="5 6" key="1">
    <citation type="journal article" date="2016" name="Nat. Commun.">
        <title>Thousands of microbial genomes shed light on interconnected biogeochemical processes in an aquifer system.</title>
        <authorList>
            <person name="Anantharaman K."/>
            <person name="Brown C.T."/>
            <person name="Hug L.A."/>
            <person name="Sharon I."/>
            <person name="Castelle C.J."/>
            <person name="Probst A.J."/>
            <person name="Thomas B.C."/>
            <person name="Singh A."/>
            <person name="Wilkins M.J."/>
            <person name="Karaoz U."/>
            <person name="Brodie E.L."/>
            <person name="Williams K.H."/>
            <person name="Hubbard S.S."/>
            <person name="Banfield J.F."/>
        </authorList>
    </citation>
    <scope>NUCLEOTIDE SEQUENCE [LARGE SCALE GENOMIC DNA]</scope>
</reference>
<dbReference type="Pfam" id="PF10672">
    <property type="entry name" value="Methyltrans_SAM"/>
    <property type="match status" value="1"/>
</dbReference>
<dbReference type="GO" id="GO:0008168">
    <property type="term" value="F:methyltransferase activity"/>
    <property type="evidence" value="ECO:0007669"/>
    <property type="project" value="UniProtKB-KW"/>
</dbReference>
<protein>
    <submittedName>
        <fullName evidence="5">SAM-dependent methyltransferase</fullName>
    </submittedName>
</protein>
<dbReference type="InterPro" id="IPR019614">
    <property type="entry name" value="SAM-dep_methyl-trfase"/>
</dbReference>
<keyword evidence="2 5" id="KW-0808">Transferase</keyword>
<dbReference type="Proteomes" id="UP000177803">
    <property type="component" value="Unassembled WGS sequence"/>
</dbReference>
<feature type="domain" description="S-adenosylmethionine-dependent methyltransferase" evidence="4">
    <location>
        <begin position="71"/>
        <end position="206"/>
    </location>
</feature>
<proteinExistence type="predicted"/>
<dbReference type="CDD" id="cd02440">
    <property type="entry name" value="AdoMet_MTases"/>
    <property type="match status" value="1"/>
</dbReference>
<dbReference type="SUPFAM" id="SSF53335">
    <property type="entry name" value="S-adenosyl-L-methionine-dependent methyltransferases"/>
    <property type="match status" value="1"/>
</dbReference>
<evidence type="ECO:0000313" key="6">
    <source>
        <dbReference type="Proteomes" id="UP000177803"/>
    </source>
</evidence>
<name>A0A1F6NL96_9BACT</name>
<dbReference type="PANTHER" id="PTHR43042">
    <property type="entry name" value="SAM-DEPENDENT METHYLTRANSFERASE"/>
    <property type="match status" value="1"/>
</dbReference>
<dbReference type="InterPro" id="IPR013780">
    <property type="entry name" value="Glyco_hydro_b"/>
</dbReference>
<keyword evidence="1 5" id="KW-0489">Methyltransferase</keyword>
<dbReference type="AlphaFoldDB" id="A0A1F6NL96"/>
<keyword evidence="3" id="KW-0949">S-adenosyl-L-methionine</keyword>
<dbReference type="Gene3D" id="2.60.40.1180">
    <property type="entry name" value="Golgi alpha-mannosidase II"/>
    <property type="match status" value="1"/>
</dbReference>
<dbReference type="EMBL" id="MFQR01000011">
    <property type="protein sequence ID" value="OGH84635.1"/>
    <property type="molecule type" value="Genomic_DNA"/>
</dbReference>
<organism evidence="5 6">
    <name type="scientific">Candidatus Magasanikbacteria bacterium RIFOXYA2_FULL_44_8</name>
    <dbReference type="NCBI Taxonomy" id="1798696"/>
    <lineage>
        <taxon>Bacteria</taxon>
        <taxon>Candidatus Magasanikiibacteriota</taxon>
    </lineage>
</organism>
<evidence type="ECO:0000256" key="1">
    <source>
        <dbReference type="ARBA" id="ARBA00022603"/>
    </source>
</evidence>
<accession>A0A1F6NL96</accession>
<gene>
    <name evidence="5" type="ORF">A2261_01915</name>
</gene>
<sequence>MLTTNPNKDYELLDSGLGEKLERYGKYVLRRPDPQALWRPGLDAKIWDQADAVFERSGRDAGWKIRAGVPERWEAEIGGLKFLIRPTAFKHTGVFPEQAPNWDWMRAVIQSASEGSGKDKKATVLNLFGYTGGASLACAQAGAEVCHVDGSKTAIGWARDNAELNGLSDKPTRWILEDAVKFVEREIKRGHKYDGVIMDPPAFGHGPGGEMWRIEKDLLYLMDLCEKVLSDKPLFVLVNGYASGYSAIAYENNLLNLKKKFGGEIEKGELTIAESGKDGRLLPCGIFARWSNAK</sequence>
<evidence type="ECO:0000313" key="5">
    <source>
        <dbReference type="EMBL" id="OGH84635.1"/>
    </source>
</evidence>
<dbReference type="InterPro" id="IPR029063">
    <property type="entry name" value="SAM-dependent_MTases_sf"/>
</dbReference>
<comment type="caution">
    <text evidence="5">The sequence shown here is derived from an EMBL/GenBank/DDBJ whole genome shotgun (WGS) entry which is preliminary data.</text>
</comment>
<dbReference type="PANTHER" id="PTHR43042:SF2">
    <property type="entry name" value="SAM-DEPENDENT METHYLTRANSFERASE"/>
    <property type="match status" value="1"/>
</dbReference>
<evidence type="ECO:0000256" key="2">
    <source>
        <dbReference type="ARBA" id="ARBA00022679"/>
    </source>
</evidence>
<evidence type="ECO:0000259" key="4">
    <source>
        <dbReference type="Pfam" id="PF10672"/>
    </source>
</evidence>
<dbReference type="Gene3D" id="3.40.50.150">
    <property type="entry name" value="Vaccinia Virus protein VP39"/>
    <property type="match status" value="1"/>
</dbReference>